<reference evidence="1 2" key="1">
    <citation type="journal article" date="2015" name="Genome Announc.">
        <title>Expanding the biotechnology potential of lactobacilli through comparative genomics of 213 strains and associated genera.</title>
        <authorList>
            <person name="Sun Z."/>
            <person name="Harris H.M."/>
            <person name="McCann A."/>
            <person name="Guo C."/>
            <person name="Argimon S."/>
            <person name="Zhang W."/>
            <person name="Yang X."/>
            <person name="Jeffery I.B."/>
            <person name="Cooney J.C."/>
            <person name="Kagawa T.F."/>
            <person name="Liu W."/>
            <person name="Song Y."/>
            <person name="Salvetti E."/>
            <person name="Wrobel A."/>
            <person name="Rasinkangas P."/>
            <person name="Parkhill J."/>
            <person name="Rea M.C."/>
            <person name="O'Sullivan O."/>
            <person name="Ritari J."/>
            <person name="Douillard F.P."/>
            <person name="Paul Ross R."/>
            <person name="Yang R."/>
            <person name="Briner A.E."/>
            <person name="Felis G.E."/>
            <person name="de Vos W.M."/>
            <person name="Barrangou R."/>
            <person name="Klaenhammer T.R."/>
            <person name="Caufield P.W."/>
            <person name="Cui Y."/>
            <person name="Zhang H."/>
            <person name="O'Toole P.W."/>
        </authorList>
    </citation>
    <scope>NUCLEOTIDE SEQUENCE [LARGE SCALE GENOMIC DNA]</scope>
    <source>
        <strain evidence="1 2">DSM 19972</strain>
    </source>
</reference>
<dbReference type="STRING" id="1423777.FD46_GL000578"/>
<dbReference type="RefSeq" id="WP_057895551.1">
    <property type="nucleotide sequence ID" value="NZ_AZEH01000020.1"/>
</dbReference>
<proteinExistence type="predicted"/>
<name>A0A0R1MCJ7_9LACO</name>
<comment type="caution">
    <text evidence="1">The sequence shown here is derived from an EMBL/GenBank/DDBJ whole genome shotgun (WGS) entry which is preliminary data.</text>
</comment>
<protein>
    <recommendedName>
        <fullName evidence="3">Condensation domain-containing protein</fullName>
    </recommendedName>
</protein>
<dbReference type="OrthoDB" id="4876345at2"/>
<gene>
    <name evidence="1" type="ORF">FD46_GL000578</name>
</gene>
<dbReference type="Proteomes" id="UP000051686">
    <property type="component" value="Unassembled WGS sequence"/>
</dbReference>
<dbReference type="EMBL" id="AZEH01000020">
    <property type="protein sequence ID" value="KRL05822.1"/>
    <property type="molecule type" value="Genomic_DNA"/>
</dbReference>
<evidence type="ECO:0000313" key="1">
    <source>
        <dbReference type="EMBL" id="KRL05822.1"/>
    </source>
</evidence>
<keyword evidence="2" id="KW-1185">Reference proteome</keyword>
<organism evidence="1 2">
    <name type="scientific">Liquorilactobacillus oeni DSM 19972</name>
    <dbReference type="NCBI Taxonomy" id="1423777"/>
    <lineage>
        <taxon>Bacteria</taxon>
        <taxon>Bacillati</taxon>
        <taxon>Bacillota</taxon>
        <taxon>Bacilli</taxon>
        <taxon>Lactobacillales</taxon>
        <taxon>Lactobacillaceae</taxon>
        <taxon>Liquorilactobacillus</taxon>
    </lineage>
</organism>
<evidence type="ECO:0000313" key="2">
    <source>
        <dbReference type="Proteomes" id="UP000051686"/>
    </source>
</evidence>
<evidence type="ECO:0008006" key="3">
    <source>
        <dbReference type="Google" id="ProtNLM"/>
    </source>
</evidence>
<sequence>MTTTKDRTYQDLFKTKNGKTYLTELPTVAKIISGQSFLYRQQGARSMILDIRLTAEIDRQLLQVAVERSLKRYLYLTGKLIEKNGTYYLVHNTLPIVIAQHTVFRSLGTKEVNYHLIDITFKHKRLFISYHHALVDGRGILPFMKTLLYYYLSFKNGQLLSVPQINLANDLLTPDEMKEPFTNLPMLKLTADVLKKKKQKPYHLSEATAFDPQAASYRYELAIDQISFMPFAKAHNATPAIAIGIMLAQAIRRAHSESTDPVVVNLANDLRSGITYQKTFRNCVNSIAFPINAAITSNSEFTRVATAFREQIKLQKRPESIRETINSMLKLFNKLDNCTSLLEKQKMMAFFDTNLVDTFILSYSGQLKLGTLEKYINEIHTYMSGTNGLSVQMLTANQKLFIDLIQSFPSEIYVKTFIDILNENHIKYTNGGKNIFQTPHSAF</sequence>
<dbReference type="SUPFAM" id="SSF52777">
    <property type="entry name" value="CoA-dependent acyltransferases"/>
    <property type="match status" value="1"/>
</dbReference>
<dbReference type="PATRIC" id="fig|1423777.3.peg.597"/>
<dbReference type="AlphaFoldDB" id="A0A0R1MCJ7"/>
<accession>A0A0R1MCJ7</accession>